<keyword evidence="2" id="KW-1133">Transmembrane helix</keyword>
<dbReference type="Pfam" id="PF09527">
    <property type="entry name" value="ATPase_gene1"/>
    <property type="match status" value="1"/>
</dbReference>
<dbReference type="EMBL" id="AP025739">
    <property type="protein sequence ID" value="BDI33196.1"/>
    <property type="molecule type" value="Genomic_DNA"/>
</dbReference>
<feature type="transmembrane region" description="Helical" evidence="2">
    <location>
        <begin position="110"/>
        <end position="131"/>
    </location>
</feature>
<evidence type="ECO:0000256" key="2">
    <source>
        <dbReference type="SAM" id="Phobius"/>
    </source>
</evidence>
<keyword evidence="4" id="KW-1185">Reference proteome</keyword>
<dbReference type="InterPro" id="IPR032820">
    <property type="entry name" value="ATPase_put"/>
</dbReference>
<evidence type="ECO:0000313" key="4">
    <source>
        <dbReference type="Proteomes" id="UP000287394"/>
    </source>
</evidence>
<evidence type="ECO:0000313" key="3">
    <source>
        <dbReference type="EMBL" id="BDI33196.1"/>
    </source>
</evidence>
<proteinExistence type="predicted"/>
<dbReference type="AlphaFoldDB" id="A0A402CNR5"/>
<keyword evidence="2" id="KW-0812">Transmembrane</keyword>
<dbReference type="KEGG" id="ccot:CCAX7_52470"/>
<gene>
    <name evidence="3" type="ORF">CCAX7_52470</name>
</gene>
<accession>A0A402CNR5</accession>
<organism evidence="3 4">
    <name type="scientific">Capsulimonas corticalis</name>
    <dbReference type="NCBI Taxonomy" id="2219043"/>
    <lineage>
        <taxon>Bacteria</taxon>
        <taxon>Bacillati</taxon>
        <taxon>Armatimonadota</taxon>
        <taxon>Armatimonadia</taxon>
        <taxon>Capsulimonadales</taxon>
        <taxon>Capsulimonadaceae</taxon>
        <taxon>Capsulimonas</taxon>
    </lineage>
</organism>
<name>A0A402CNR5_9BACT</name>
<evidence type="ECO:0000256" key="1">
    <source>
        <dbReference type="SAM" id="MobiDB-lite"/>
    </source>
</evidence>
<sequence>MGEDDPTSETGKDDESIELPSFGVLPAPPEITFNRPSLGKGTPASHRASQSAQSSAGGASGPRDDRLLAQGVQGYGVAITAALTLAITVGIFIVLGQWLDHRFNHSGVPWFTIAGLLLGVVGGFANMIRLLTAANGNRGNRPGGKTS</sequence>
<dbReference type="RefSeq" id="WP_165863876.1">
    <property type="nucleotide sequence ID" value="NZ_AP025739.1"/>
</dbReference>
<reference evidence="3 4" key="1">
    <citation type="journal article" date="2019" name="Int. J. Syst. Evol. Microbiol.">
        <title>Capsulimonas corticalis gen. nov., sp. nov., an aerobic capsulated bacterium, of a novel bacterial order, Capsulimonadales ord. nov., of the class Armatimonadia of the phylum Armatimonadetes.</title>
        <authorList>
            <person name="Li J."/>
            <person name="Kudo C."/>
            <person name="Tonouchi A."/>
        </authorList>
    </citation>
    <scope>NUCLEOTIDE SEQUENCE [LARGE SCALE GENOMIC DNA]</scope>
    <source>
        <strain evidence="3 4">AX-7</strain>
    </source>
</reference>
<feature type="transmembrane region" description="Helical" evidence="2">
    <location>
        <begin position="75"/>
        <end position="98"/>
    </location>
</feature>
<feature type="region of interest" description="Disordered" evidence="1">
    <location>
        <begin position="1"/>
        <end position="65"/>
    </location>
</feature>
<dbReference type="Proteomes" id="UP000287394">
    <property type="component" value="Chromosome"/>
</dbReference>
<protein>
    <submittedName>
        <fullName evidence="3">Uncharacterized protein</fullName>
    </submittedName>
</protein>
<keyword evidence="2" id="KW-0472">Membrane</keyword>
<feature type="compositionally biased region" description="Low complexity" evidence="1">
    <location>
        <begin position="48"/>
        <end position="57"/>
    </location>
</feature>